<evidence type="ECO:0000256" key="2">
    <source>
        <dbReference type="ARBA" id="ARBA00023002"/>
    </source>
</evidence>
<keyword evidence="2" id="KW-0560">Oxidoreductase</keyword>
<keyword evidence="6" id="KW-1185">Reference proteome</keyword>
<dbReference type="Gene3D" id="3.50.50.60">
    <property type="entry name" value="FAD/NAD(P)-binding domain"/>
    <property type="match status" value="1"/>
</dbReference>
<evidence type="ECO:0000259" key="3">
    <source>
        <dbReference type="Pfam" id="PF00890"/>
    </source>
</evidence>
<dbReference type="InterPro" id="IPR027477">
    <property type="entry name" value="Succ_DH/fumarate_Rdtase_cat_sf"/>
</dbReference>
<dbReference type="RefSeq" id="WP_344210718.1">
    <property type="nucleotide sequence ID" value="NZ_BAAAMV010000007.1"/>
</dbReference>
<organism evidence="5 6">
    <name type="scientific">Nonomuraea bangladeshensis</name>
    <dbReference type="NCBI Taxonomy" id="404385"/>
    <lineage>
        <taxon>Bacteria</taxon>
        <taxon>Bacillati</taxon>
        <taxon>Actinomycetota</taxon>
        <taxon>Actinomycetes</taxon>
        <taxon>Streptosporangiales</taxon>
        <taxon>Streptosporangiaceae</taxon>
        <taxon>Nonomuraea</taxon>
    </lineage>
</organism>
<proteinExistence type="predicted"/>
<gene>
    <name evidence="5" type="ORF">AB0K40_26590</name>
</gene>
<dbReference type="Pfam" id="PF02910">
    <property type="entry name" value="Succ_DH_flav_C"/>
    <property type="match status" value="1"/>
</dbReference>
<evidence type="ECO:0000313" key="5">
    <source>
        <dbReference type="EMBL" id="MEV4289091.1"/>
    </source>
</evidence>
<keyword evidence="1" id="KW-0285">Flavoprotein</keyword>
<dbReference type="PRINTS" id="PR00368">
    <property type="entry name" value="FADPNR"/>
</dbReference>
<dbReference type="PANTHER" id="PTHR11632:SF53">
    <property type="entry name" value="SUCCINATE DEHYDROGENASE FLAVOPROTEIN SUBUNIT"/>
    <property type="match status" value="1"/>
</dbReference>
<dbReference type="Gene3D" id="3.90.700.10">
    <property type="entry name" value="Succinate dehydrogenase/fumarate reductase flavoprotein, catalytic domain"/>
    <property type="match status" value="1"/>
</dbReference>
<dbReference type="Gene3D" id="1.20.58.100">
    <property type="entry name" value="Fumarate reductase/succinate dehydrogenase flavoprotein-like, C-terminal domain"/>
    <property type="match status" value="1"/>
</dbReference>
<dbReference type="SUPFAM" id="SSF46977">
    <property type="entry name" value="Succinate dehydrogenase/fumarate reductase flavoprotein C-terminal domain"/>
    <property type="match status" value="1"/>
</dbReference>
<feature type="domain" description="Fumarate reductase/succinate dehydrogenase flavoprotein-like C-terminal" evidence="4">
    <location>
        <begin position="507"/>
        <end position="639"/>
    </location>
</feature>
<dbReference type="InterPro" id="IPR037099">
    <property type="entry name" value="Fum_R/Succ_DH_flav-like_C_sf"/>
</dbReference>
<dbReference type="SUPFAM" id="SSF51905">
    <property type="entry name" value="FAD/NAD(P)-binding domain"/>
    <property type="match status" value="1"/>
</dbReference>
<dbReference type="NCBIfam" id="TIGR01811">
    <property type="entry name" value="sdhA_Bsu"/>
    <property type="match status" value="1"/>
</dbReference>
<dbReference type="Pfam" id="PF00890">
    <property type="entry name" value="FAD_binding_2"/>
    <property type="match status" value="1"/>
</dbReference>
<dbReference type="InterPro" id="IPR030664">
    <property type="entry name" value="SdhA/FrdA/AprA"/>
</dbReference>
<dbReference type="PANTHER" id="PTHR11632">
    <property type="entry name" value="SUCCINATE DEHYDROGENASE 2 FLAVOPROTEIN SUBUNIT"/>
    <property type="match status" value="1"/>
</dbReference>
<dbReference type="InterPro" id="IPR003953">
    <property type="entry name" value="FAD-dep_OxRdtase_2_FAD-bd"/>
</dbReference>
<feature type="domain" description="FAD-dependent oxidoreductase 2 FAD-binding" evidence="3">
    <location>
        <begin position="43"/>
        <end position="448"/>
    </location>
</feature>
<dbReference type="NCBIfam" id="NF005749">
    <property type="entry name" value="PRK07573.1"/>
    <property type="match status" value="1"/>
</dbReference>
<evidence type="ECO:0000313" key="6">
    <source>
        <dbReference type="Proteomes" id="UP001552427"/>
    </source>
</evidence>
<accession>A0ABV3H990</accession>
<protein>
    <submittedName>
        <fullName evidence="5">Fumarate reductase/succinate dehydrogenase flavoprotein subunit</fullName>
    </submittedName>
</protein>
<evidence type="ECO:0000256" key="1">
    <source>
        <dbReference type="ARBA" id="ARBA00022630"/>
    </source>
</evidence>
<evidence type="ECO:0000259" key="4">
    <source>
        <dbReference type="Pfam" id="PF02910"/>
    </source>
</evidence>
<dbReference type="InterPro" id="IPR015939">
    <property type="entry name" value="Fum_Rdtase/Succ_DH_flav-like_C"/>
</dbReference>
<comment type="caution">
    <text evidence="5">The sequence shown here is derived from an EMBL/GenBank/DDBJ whole genome shotgun (WGS) entry which is preliminary data.</text>
</comment>
<dbReference type="InterPro" id="IPR036188">
    <property type="entry name" value="FAD/NAD-bd_sf"/>
</dbReference>
<dbReference type="Proteomes" id="UP001552427">
    <property type="component" value="Unassembled WGS sequence"/>
</dbReference>
<sequence length="640" mass="71065">MKYTEGAPIRDTKAPAGPIEERWEKRKFSARLVNPANKRKLNVIVVGTGLAGGSAAATLGELGYNVTSFCYQDSPRRAHSIAAQGGINAAKNYRGDGDSIYRLFYDTVKGGDFRARESNVYRLAQVSVNIIDQAVAQGVPFAREYGGLLDTRSFGGAQVSRTFYARGQTGQQLLLGAYQALERQIAAGTVTMHTRHEMLDVIVSDGRARGVIVRDMVTGEIERHLADAVVLATGGYGNVFFLSTNAKGCNTTAIWRAHERGAYFANPCYTQIHPTCIPVSGDYQSKLTLMSESLRNDGRVWVPLRKNDERAPGDIPEDERDYYLERIYPAFGNLVPRDIASRAAKNVCDEGRGVGPGGLGVYLDFRDAINRLGRDAVEKKYGNLFEMYERITGENPYDVPMRIYPAVHYTMGGLWVDYDLQSTIPGLFVIGEANFSDHGANRLGASALMQGLADGYFVLPTTIGDYLADGPFGEVDEEAVAEAEIKVRSKIDRLLAVNGTRTPDSFHRELGKLMWDYCGMERTEESLRKALERIPELRQEFWENVKVSGTAEELNQVLERAGRVADFFDLAELMCLDALVRTESCGGHFRAESQDADGEALRDDENFAHVSAWERTPDGPVLHKEPLEYEYVKMTQRSYK</sequence>
<dbReference type="InterPro" id="IPR011280">
    <property type="entry name" value="Succ_DH/Fum_Rdt_flav_su"/>
</dbReference>
<dbReference type="EMBL" id="JBFARM010000008">
    <property type="protein sequence ID" value="MEV4289091.1"/>
    <property type="molecule type" value="Genomic_DNA"/>
</dbReference>
<dbReference type="SUPFAM" id="SSF56425">
    <property type="entry name" value="Succinate dehydrogenase/fumarate reductase flavoprotein, catalytic domain"/>
    <property type="match status" value="1"/>
</dbReference>
<name>A0ABV3H990_9ACTN</name>
<reference evidence="5 6" key="1">
    <citation type="submission" date="2024-06" db="EMBL/GenBank/DDBJ databases">
        <title>The Natural Products Discovery Center: Release of the First 8490 Sequenced Strains for Exploring Actinobacteria Biosynthetic Diversity.</title>
        <authorList>
            <person name="Kalkreuter E."/>
            <person name="Kautsar S.A."/>
            <person name="Yang D."/>
            <person name="Bader C.D."/>
            <person name="Teijaro C.N."/>
            <person name="Fluegel L."/>
            <person name="Davis C.M."/>
            <person name="Simpson J.R."/>
            <person name="Lauterbach L."/>
            <person name="Steele A.D."/>
            <person name="Gui C."/>
            <person name="Meng S."/>
            <person name="Li G."/>
            <person name="Viehrig K."/>
            <person name="Ye F."/>
            <person name="Su P."/>
            <person name="Kiefer A.F."/>
            <person name="Nichols A."/>
            <person name="Cepeda A.J."/>
            <person name="Yan W."/>
            <person name="Fan B."/>
            <person name="Jiang Y."/>
            <person name="Adhikari A."/>
            <person name="Zheng C.-J."/>
            <person name="Schuster L."/>
            <person name="Cowan T.M."/>
            <person name="Smanski M.J."/>
            <person name="Chevrette M.G."/>
            <person name="De Carvalho L.P.S."/>
            <person name="Shen B."/>
        </authorList>
    </citation>
    <scope>NUCLEOTIDE SEQUENCE [LARGE SCALE GENOMIC DNA]</scope>
    <source>
        <strain evidence="5 6">NPDC049574</strain>
    </source>
</reference>